<gene>
    <name evidence="4" type="ORF">FM114_00345</name>
</gene>
<keyword evidence="3" id="KW-0812">Transmembrane</keyword>
<dbReference type="RefSeq" id="WP_094763219.1">
    <property type="nucleotide sequence ID" value="NZ_FUKQ01000001.1"/>
</dbReference>
<evidence type="ECO:0000313" key="4">
    <source>
        <dbReference type="EMBL" id="SJN15904.1"/>
    </source>
</evidence>
<evidence type="ECO:0000256" key="1">
    <source>
        <dbReference type="ARBA" id="ARBA00022801"/>
    </source>
</evidence>
<sequence length="217" mass="23196">MARSSRRGPRASTIVGGILILVGLGVLGWAAWQFFGTNITSRQAATRQVDELRDSWARDGQPGKVADGKQVPGQAIALMRIPQLGGEWPVLAGTDADTLSKGIGWYEGTAAPGEVGNFAVAGHRITRGEPFRHLLELDKGAEVVVETREAIFTYELDSGASQLTVADVDGGWVLDPVPGKPTAKPSRAILTLTTCQDLFHSPDRSVAFAHLVKTEKK</sequence>
<dbReference type="STRING" id="1255658.FM114_00345"/>
<dbReference type="InterPro" id="IPR053465">
    <property type="entry name" value="Sortase_Class_E"/>
</dbReference>
<dbReference type="Pfam" id="PF04203">
    <property type="entry name" value="Sortase"/>
    <property type="match status" value="1"/>
</dbReference>
<dbReference type="OrthoDB" id="5242879at2"/>
<protein>
    <submittedName>
        <fullName evidence="4">Membrane protein, putative</fullName>
    </submittedName>
</protein>
<dbReference type="NCBIfam" id="NF033747">
    <property type="entry name" value="class_E_sortase"/>
    <property type="match status" value="1"/>
</dbReference>
<dbReference type="EMBL" id="FUKQ01000001">
    <property type="protein sequence ID" value="SJN15904.1"/>
    <property type="molecule type" value="Genomic_DNA"/>
</dbReference>
<feature type="transmembrane region" description="Helical" evidence="3">
    <location>
        <begin position="12"/>
        <end position="32"/>
    </location>
</feature>
<evidence type="ECO:0000256" key="2">
    <source>
        <dbReference type="PIRSR" id="PIRSR605754-1"/>
    </source>
</evidence>
<name>A0A1R4I8F5_9ACTN</name>
<dbReference type="NCBIfam" id="TIGR01076">
    <property type="entry name" value="sortase_fam"/>
    <property type="match status" value="1"/>
</dbReference>
<keyword evidence="3" id="KW-0472">Membrane</keyword>
<dbReference type="InterPro" id="IPR005754">
    <property type="entry name" value="Sortase"/>
</dbReference>
<dbReference type="CDD" id="cd05830">
    <property type="entry name" value="Sortase_E"/>
    <property type="match status" value="1"/>
</dbReference>
<organism evidence="4 5">
    <name type="scientific">Luteococcus japonicus LSP_Lj1</name>
    <dbReference type="NCBI Taxonomy" id="1255658"/>
    <lineage>
        <taxon>Bacteria</taxon>
        <taxon>Bacillati</taxon>
        <taxon>Actinomycetota</taxon>
        <taxon>Actinomycetes</taxon>
        <taxon>Propionibacteriales</taxon>
        <taxon>Propionibacteriaceae</taxon>
        <taxon>Luteococcus</taxon>
    </lineage>
</organism>
<feature type="active site" description="Acyl-thioester intermediate" evidence="2">
    <location>
        <position position="195"/>
    </location>
</feature>
<dbReference type="SUPFAM" id="SSF63817">
    <property type="entry name" value="Sortase"/>
    <property type="match status" value="1"/>
</dbReference>
<evidence type="ECO:0000256" key="3">
    <source>
        <dbReference type="SAM" id="Phobius"/>
    </source>
</evidence>
<dbReference type="GO" id="GO:0016787">
    <property type="term" value="F:hydrolase activity"/>
    <property type="evidence" value="ECO:0007669"/>
    <property type="project" value="UniProtKB-KW"/>
</dbReference>
<proteinExistence type="predicted"/>
<evidence type="ECO:0000313" key="5">
    <source>
        <dbReference type="Proteomes" id="UP000188342"/>
    </source>
</evidence>
<keyword evidence="1" id="KW-0378">Hydrolase</keyword>
<dbReference type="AlphaFoldDB" id="A0A1R4I8F5"/>
<accession>A0A1R4I8F5</accession>
<dbReference type="InterPro" id="IPR023365">
    <property type="entry name" value="Sortase_dom-sf"/>
</dbReference>
<keyword evidence="3" id="KW-1133">Transmembrane helix</keyword>
<dbReference type="InterPro" id="IPR042003">
    <property type="entry name" value="Sortase_E"/>
</dbReference>
<dbReference type="Gene3D" id="2.40.260.10">
    <property type="entry name" value="Sortase"/>
    <property type="match status" value="1"/>
</dbReference>
<dbReference type="Proteomes" id="UP000188342">
    <property type="component" value="Unassembled WGS sequence"/>
</dbReference>
<reference evidence="4 5" key="1">
    <citation type="submission" date="2017-02" db="EMBL/GenBank/DDBJ databases">
        <authorList>
            <person name="Peterson S.W."/>
        </authorList>
    </citation>
    <scope>NUCLEOTIDE SEQUENCE [LARGE SCALE GENOMIC DNA]</scope>
    <source>
        <strain evidence="4 5">LSP_Lj1</strain>
    </source>
</reference>
<feature type="active site" description="Proton donor/acceptor" evidence="2">
    <location>
        <position position="123"/>
    </location>
</feature>
<keyword evidence="5" id="KW-1185">Reference proteome</keyword>